<name>A0A9P8HZZ7_9PEZI</name>
<comment type="caution">
    <text evidence="1">The sequence shown here is derived from an EMBL/GenBank/DDBJ whole genome shotgun (WGS) entry which is preliminary data.</text>
</comment>
<evidence type="ECO:0000313" key="2">
    <source>
        <dbReference type="Proteomes" id="UP000750711"/>
    </source>
</evidence>
<gene>
    <name evidence="1" type="ORF">GP486_008819</name>
</gene>
<protein>
    <submittedName>
        <fullName evidence="1">Uncharacterized protein</fullName>
    </submittedName>
</protein>
<accession>A0A9P8HZZ7</accession>
<dbReference type="AlphaFoldDB" id="A0A9P8HZZ7"/>
<reference evidence="1" key="1">
    <citation type="submission" date="2021-03" db="EMBL/GenBank/DDBJ databases">
        <title>Comparative genomics and phylogenomic investigation of the class Geoglossomycetes provide insights into ecological specialization and systematics.</title>
        <authorList>
            <person name="Melie T."/>
            <person name="Pirro S."/>
            <person name="Miller A.N."/>
            <person name="Quandt A."/>
        </authorList>
    </citation>
    <scope>NUCLEOTIDE SEQUENCE</scope>
    <source>
        <strain evidence="1">CAQ_001_2017</strain>
    </source>
</reference>
<proteinExistence type="predicted"/>
<sequence>MTAISQPFQNQDILQRSFVIELDKAASMSDGNSIVYDSHWMTHQLNRYGGREAWQAHHLFVLHKFFERVAQKWNPKYSAKSRLINFEQALLIMAELFGFEHSWLADYLVGKNAEAVVNTDVAFEGLIAWAAQYRRWKSYDPEKKWMVRDIAQWMESQEEYEKNDLLTNPRKLGRYILNHRAYLAEIAGIASAGEHNNAFVYKVLAPKKPRQPVDEGEQ</sequence>
<keyword evidence="2" id="KW-1185">Reference proteome</keyword>
<dbReference type="Proteomes" id="UP000750711">
    <property type="component" value="Unassembled WGS sequence"/>
</dbReference>
<organism evidence="1 2">
    <name type="scientific">Trichoglossum hirsutum</name>
    <dbReference type="NCBI Taxonomy" id="265104"/>
    <lineage>
        <taxon>Eukaryota</taxon>
        <taxon>Fungi</taxon>
        <taxon>Dikarya</taxon>
        <taxon>Ascomycota</taxon>
        <taxon>Pezizomycotina</taxon>
        <taxon>Geoglossomycetes</taxon>
        <taxon>Geoglossales</taxon>
        <taxon>Geoglossaceae</taxon>
        <taxon>Trichoglossum</taxon>
    </lineage>
</organism>
<evidence type="ECO:0000313" key="1">
    <source>
        <dbReference type="EMBL" id="KAH0537604.1"/>
    </source>
</evidence>
<dbReference type="EMBL" id="JAGHQM010004097">
    <property type="protein sequence ID" value="KAH0537604.1"/>
    <property type="molecule type" value="Genomic_DNA"/>
</dbReference>